<dbReference type="InterPro" id="IPR039424">
    <property type="entry name" value="SBP_5"/>
</dbReference>
<evidence type="ECO:0000256" key="1">
    <source>
        <dbReference type="ARBA" id="ARBA00005695"/>
    </source>
</evidence>
<evidence type="ECO:0000256" key="4">
    <source>
        <dbReference type="SAM" id="SignalP"/>
    </source>
</evidence>
<comment type="similarity">
    <text evidence="1">Belongs to the bacterial solute-binding protein 5 family.</text>
</comment>
<evidence type="ECO:0000313" key="6">
    <source>
        <dbReference type="EMBL" id="MDW0108725.1"/>
    </source>
</evidence>
<dbReference type="PANTHER" id="PTHR30290">
    <property type="entry name" value="PERIPLASMIC BINDING COMPONENT OF ABC TRANSPORTER"/>
    <property type="match status" value="1"/>
</dbReference>
<dbReference type="PROSITE" id="PS51257">
    <property type="entry name" value="PROKAR_LIPOPROTEIN"/>
    <property type="match status" value="1"/>
</dbReference>
<dbReference type="PANTHER" id="PTHR30290:SF9">
    <property type="entry name" value="OLIGOPEPTIDE-BINDING PROTEIN APPA"/>
    <property type="match status" value="1"/>
</dbReference>
<feature type="chain" id="PRO_5045609969" evidence="4">
    <location>
        <begin position="29"/>
        <end position="587"/>
    </location>
</feature>
<dbReference type="EMBL" id="JAUBDH010000001">
    <property type="protein sequence ID" value="MDW0108725.1"/>
    <property type="molecule type" value="Genomic_DNA"/>
</dbReference>
<gene>
    <name evidence="6" type="ORF">QT716_01540</name>
</gene>
<proteinExistence type="inferred from homology"/>
<keyword evidence="3 4" id="KW-0732">Signal</keyword>
<dbReference type="PIRSF" id="PIRSF002741">
    <property type="entry name" value="MppA"/>
    <property type="match status" value="1"/>
</dbReference>
<comment type="caution">
    <text evidence="6">The sequence shown here is derived from an EMBL/GenBank/DDBJ whole genome shotgun (WGS) entry which is preliminary data.</text>
</comment>
<evidence type="ECO:0000256" key="2">
    <source>
        <dbReference type="ARBA" id="ARBA00022448"/>
    </source>
</evidence>
<dbReference type="Proteomes" id="UP001280629">
    <property type="component" value="Unassembled WGS sequence"/>
</dbReference>
<sequence length="587" mass="66376">MRKNSSNKTALKMKFVALILMLAACGNGEDRGPTSTAGAQGEPNEGGIVVGAMETAPTGMFNPIFYEEGYDEAILRITHEGLVGQNEDLEFIPKLAKSWDMNEDQTSITFQLEEGVKWHDGEEFTAEDVVFTYQTMSDPDYVKSGGFRTEYVQDLKGYDAYNTGETDDFEGVVEDDKYTVTFNFEEPNVTPLYTAGFQIIPKHVFDDIPIADIPKSDASLKGGSIIGTGPFKLTKIVDRQQYVFERNDDYWQGKPHLDKIVYKIVDEAIMTGLLENGDIDFVADPNGVSPADYKTVKKIKDMQIIEQPEFGNQFLGFKMNHRSSSDIESRTINPDNWTVNEKIADPKVRQAIAYAVNREGIVNGLLYGKGKKTNSTIAQQFWAYSEDGVADYEYDVEKATQLLDEAGFIDKDGDGFRENPDGEKWVLNLDFPTGNKIRERSAPLIKQQLEEAGIQINMRQPKEMTAYIDGLENRDSDWDLYLLGWALSSHDPDPASLWSATAPYNYSRWNNPEADALLEKAMKAPAAFEQENRAEVYKEWQALFSEDLPALFLYVKDNLWVMSDRVEGIDPLPFTIMNNTHEWWVTR</sequence>
<evidence type="ECO:0000313" key="7">
    <source>
        <dbReference type="Proteomes" id="UP001280629"/>
    </source>
</evidence>
<dbReference type="Pfam" id="PF00496">
    <property type="entry name" value="SBP_bac_5"/>
    <property type="match status" value="1"/>
</dbReference>
<dbReference type="InterPro" id="IPR030678">
    <property type="entry name" value="Peptide/Ni-bd"/>
</dbReference>
<feature type="domain" description="Solute-binding protein family 5" evidence="5">
    <location>
        <begin position="90"/>
        <end position="499"/>
    </location>
</feature>
<accession>A0ABU4FVI0</accession>
<dbReference type="Gene3D" id="3.10.105.10">
    <property type="entry name" value="Dipeptide-binding Protein, Domain 3"/>
    <property type="match status" value="1"/>
</dbReference>
<protein>
    <submittedName>
        <fullName evidence="6">Peptide-binding protein</fullName>
    </submittedName>
</protein>
<dbReference type="Gene3D" id="3.90.76.10">
    <property type="entry name" value="Dipeptide-binding Protein, Domain 1"/>
    <property type="match status" value="1"/>
</dbReference>
<feature type="signal peptide" evidence="4">
    <location>
        <begin position="1"/>
        <end position="28"/>
    </location>
</feature>
<dbReference type="CDD" id="cd08514">
    <property type="entry name" value="PBP2_AppA_like"/>
    <property type="match status" value="1"/>
</dbReference>
<reference evidence="6 7" key="1">
    <citation type="submission" date="2023-06" db="EMBL/GenBank/DDBJ databases">
        <title>Sporosarcina sp. nov., isolated from Korean traditional fermented seafood 'Jeotgal'.</title>
        <authorList>
            <person name="Yang A.-I."/>
            <person name="Shin N.-R."/>
        </authorList>
    </citation>
    <scope>NUCLEOTIDE SEQUENCE [LARGE SCALE GENOMIC DNA]</scope>
    <source>
        <strain evidence="6 7">KCTC3840</strain>
    </source>
</reference>
<keyword evidence="2" id="KW-0813">Transport</keyword>
<evidence type="ECO:0000259" key="5">
    <source>
        <dbReference type="Pfam" id="PF00496"/>
    </source>
</evidence>
<dbReference type="SUPFAM" id="SSF53850">
    <property type="entry name" value="Periplasmic binding protein-like II"/>
    <property type="match status" value="1"/>
</dbReference>
<organism evidence="6 7">
    <name type="scientific">Sporosarcina aquimarina</name>
    <dbReference type="NCBI Taxonomy" id="114975"/>
    <lineage>
        <taxon>Bacteria</taxon>
        <taxon>Bacillati</taxon>
        <taxon>Bacillota</taxon>
        <taxon>Bacilli</taxon>
        <taxon>Bacillales</taxon>
        <taxon>Caryophanaceae</taxon>
        <taxon>Sporosarcina</taxon>
    </lineage>
</organism>
<dbReference type="RefSeq" id="WP_317933946.1">
    <property type="nucleotide sequence ID" value="NZ_JAUBDH010000001.1"/>
</dbReference>
<name>A0ABU4FVI0_9BACL</name>
<evidence type="ECO:0000256" key="3">
    <source>
        <dbReference type="ARBA" id="ARBA00022729"/>
    </source>
</evidence>
<dbReference type="Gene3D" id="3.40.190.10">
    <property type="entry name" value="Periplasmic binding protein-like II"/>
    <property type="match status" value="1"/>
</dbReference>
<dbReference type="InterPro" id="IPR000914">
    <property type="entry name" value="SBP_5_dom"/>
</dbReference>
<keyword evidence="7" id="KW-1185">Reference proteome</keyword>